<proteinExistence type="predicted"/>
<dbReference type="HOGENOM" id="CLU_152827_0_0_1"/>
<organism evidence="1">
    <name type="scientific">Oryza brachyantha</name>
    <name type="common">malo sina</name>
    <dbReference type="NCBI Taxonomy" id="4533"/>
    <lineage>
        <taxon>Eukaryota</taxon>
        <taxon>Viridiplantae</taxon>
        <taxon>Streptophyta</taxon>
        <taxon>Embryophyta</taxon>
        <taxon>Tracheophyta</taxon>
        <taxon>Spermatophyta</taxon>
        <taxon>Magnoliopsida</taxon>
        <taxon>Liliopsida</taxon>
        <taxon>Poales</taxon>
        <taxon>Poaceae</taxon>
        <taxon>BOP clade</taxon>
        <taxon>Oryzoideae</taxon>
        <taxon>Oryzeae</taxon>
        <taxon>Oryzinae</taxon>
        <taxon>Oryza</taxon>
    </lineage>
</organism>
<evidence type="ECO:0000313" key="1">
    <source>
        <dbReference type="EnsemblPlants" id="OB03G24970.1"/>
    </source>
</evidence>
<evidence type="ECO:0000313" key="2">
    <source>
        <dbReference type="Proteomes" id="UP000006038"/>
    </source>
</evidence>
<dbReference type="AlphaFoldDB" id="J3LN71"/>
<dbReference type="PANTHER" id="PTHR32161">
    <property type="entry name" value="DPP6 N-TERMINAL DOMAIN-LIKE PROTEIN"/>
    <property type="match status" value="1"/>
</dbReference>
<dbReference type="Gramene" id="OB03G24970.1">
    <property type="protein sequence ID" value="OB03G24970.1"/>
    <property type="gene ID" value="OB03G24970"/>
</dbReference>
<protein>
    <submittedName>
        <fullName evidence="1">Uncharacterized protein</fullName>
    </submittedName>
</protein>
<dbReference type="eggNOG" id="ENOG502SHXZ">
    <property type="taxonomic scope" value="Eukaryota"/>
</dbReference>
<name>J3LN71_ORYBR</name>
<reference evidence="1" key="2">
    <citation type="submission" date="2013-04" db="UniProtKB">
        <authorList>
            <consortium name="EnsemblPlants"/>
        </authorList>
    </citation>
    <scope>IDENTIFICATION</scope>
</reference>
<sequence>MAESRGSIAFFASYRPPLALDIFCCPAPPSRPQDELHLTDGDSYNYNCRPIPPAALKTIVERLGVSRGDAVEDDIDSGRITGLVFVSDRERNLETLHIALRFADDGEV</sequence>
<reference evidence="1" key="1">
    <citation type="journal article" date="2013" name="Nat. Commun.">
        <title>Whole-genome sequencing of Oryza brachyantha reveals mechanisms underlying Oryza genome evolution.</title>
        <authorList>
            <person name="Chen J."/>
            <person name="Huang Q."/>
            <person name="Gao D."/>
            <person name="Wang J."/>
            <person name="Lang Y."/>
            <person name="Liu T."/>
            <person name="Li B."/>
            <person name="Bai Z."/>
            <person name="Luis Goicoechea J."/>
            <person name="Liang C."/>
            <person name="Chen C."/>
            <person name="Zhang W."/>
            <person name="Sun S."/>
            <person name="Liao Y."/>
            <person name="Zhang X."/>
            <person name="Yang L."/>
            <person name="Song C."/>
            <person name="Wang M."/>
            <person name="Shi J."/>
            <person name="Liu G."/>
            <person name="Liu J."/>
            <person name="Zhou H."/>
            <person name="Zhou W."/>
            <person name="Yu Q."/>
            <person name="An N."/>
            <person name="Chen Y."/>
            <person name="Cai Q."/>
            <person name="Wang B."/>
            <person name="Liu B."/>
            <person name="Min J."/>
            <person name="Huang Y."/>
            <person name="Wu H."/>
            <person name="Li Z."/>
            <person name="Zhang Y."/>
            <person name="Yin Y."/>
            <person name="Song W."/>
            <person name="Jiang J."/>
            <person name="Jackson S.A."/>
            <person name="Wing R.A."/>
            <person name="Wang J."/>
            <person name="Chen M."/>
        </authorList>
    </citation>
    <scope>NUCLEOTIDE SEQUENCE [LARGE SCALE GENOMIC DNA]</scope>
    <source>
        <strain evidence="1">cv. IRGC 101232</strain>
    </source>
</reference>
<dbReference type="EnsemblPlants" id="OB03G24970.1">
    <property type="protein sequence ID" value="OB03G24970.1"/>
    <property type="gene ID" value="OB03G24970"/>
</dbReference>
<accession>J3LN71</accession>
<dbReference type="PANTHER" id="PTHR32161:SF21">
    <property type="entry name" value="OS03G0314500 PROTEIN"/>
    <property type="match status" value="1"/>
</dbReference>
<keyword evidence="2" id="KW-1185">Reference proteome</keyword>
<dbReference type="Proteomes" id="UP000006038">
    <property type="component" value="Chromosome 3"/>
</dbReference>